<accession>A0A8H5ZEC4</accession>
<gene>
    <name evidence="2" type="ORF">GGP41_008926</name>
</gene>
<protein>
    <recommendedName>
        <fullName evidence="1">Heterokaryon incompatibility domain-containing protein</fullName>
    </recommendedName>
</protein>
<name>A0A8H5ZEC4_COCSA</name>
<dbReference type="AlphaFoldDB" id="A0A8H5ZEC4"/>
<comment type="caution">
    <text evidence="2">The sequence shown here is derived from an EMBL/GenBank/DDBJ whole genome shotgun (WGS) entry which is preliminary data.</text>
</comment>
<feature type="domain" description="Heterokaryon incompatibility" evidence="1">
    <location>
        <begin position="56"/>
        <end position="238"/>
    </location>
</feature>
<sequence length="322" mass="36840">MLTDLDCVRLYTSRPIHSASRSIRVLQVHAQPDNAKDDDIIECDLSVVDLDAHPHFAALSYVWGPFATGSHQLLCDGVHLTHLRKKLGSFSIWIDAVCINQENVREKEQQIPLMGEIYANAHEVYIWLGKGSSATKRAMTYLAEGGLKRYYPVLTYSDVDNPVQSRLLSALWNCHVHRYSAKSGKVPGYLNITNGHTSFMRFPFRIMRTARRNFLVSEDDIEELLSCTWTTRIWKYQEVILASRPVLVSGLDHLPWETFVYSMALLNETTTMPSIGQWTEIITSREHYRGTPRAAMVKKLTAYNQFVSTFVKVDSWLARELL</sequence>
<evidence type="ECO:0000259" key="1">
    <source>
        <dbReference type="Pfam" id="PF06985"/>
    </source>
</evidence>
<dbReference type="Proteomes" id="UP000624244">
    <property type="component" value="Unassembled WGS sequence"/>
</dbReference>
<evidence type="ECO:0000313" key="3">
    <source>
        <dbReference type="Proteomes" id="UP000624244"/>
    </source>
</evidence>
<dbReference type="PANTHER" id="PTHR24148">
    <property type="entry name" value="ANKYRIN REPEAT DOMAIN-CONTAINING PROTEIN 39 HOMOLOG-RELATED"/>
    <property type="match status" value="1"/>
</dbReference>
<evidence type="ECO:0000313" key="2">
    <source>
        <dbReference type="EMBL" id="KAF5847705.1"/>
    </source>
</evidence>
<dbReference type="InterPro" id="IPR010730">
    <property type="entry name" value="HET"/>
</dbReference>
<dbReference type="InterPro" id="IPR052895">
    <property type="entry name" value="HetReg/Transcr_Mod"/>
</dbReference>
<dbReference type="PANTHER" id="PTHR24148:SF64">
    <property type="entry name" value="HETEROKARYON INCOMPATIBILITY DOMAIN-CONTAINING PROTEIN"/>
    <property type="match status" value="1"/>
</dbReference>
<reference evidence="2" key="1">
    <citation type="submission" date="2019-11" db="EMBL/GenBank/DDBJ databases">
        <title>Bipolaris sorokiniana Genome sequencing.</title>
        <authorList>
            <person name="Wang H."/>
        </authorList>
    </citation>
    <scope>NUCLEOTIDE SEQUENCE</scope>
</reference>
<organism evidence="2 3">
    <name type="scientific">Cochliobolus sativus</name>
    <name type="common">Common root rot and spot blotch fungus</name>
    <name type="synonym">Bipolaris sorokiniana</name>
    <dbReference type="NCBI Taxonomy" id="45130"/>
    <lineage>
        <taxon>Eukaryota</taxon>
        <taxon>Fungi</taxon>
        <taxon>Dikarya</taxon>
        <taxon>Ascomycota</taxon>
        <taxon>Pezizomycotina</taxon>
        <taxon>Dothideomycetes</taxon>
        <taxon>Pleosporomycetidae</taxon>
        <taxon>Pleosporales</taxon>
        <taxon>Pleosporineae</taxon>
        <taxon>Pleosporaceae</taxon>
        <taxon>Bipolaris</taxon>
    </lineage>
</organism>
<dbReference type="Pfam" id="PF06985">
    <property type="entry name" value="HET"/>
    <property type="match status" value="1"/>
</dbReference>
<dbReference type="EMBL" id="WNKQ01000012">
    <property type="protein sequence ID" value="KAF5847705.1"/>
    <property type="molecule type" value="Genomic_DNA"/>
</dbReference>
<proteinExistence type="predicted"/>